<dbReference type="EMBL" id="FZQP02004723">
    <property type="protein sequence ID" value="VVD00450.1"/>
    <property type="molecule type" value="Genomic_DNA"/>
</dbReference>
<name>A0A5E4QU30_9NEOP</name>
<evidence type="ECO:0000313" key="1">
    <source>
        <dbReference type="EMBL" id="VVD00450.1"/>
    </source>
</evidence>
<gene>
    <name evidence="1" type="ORF">LSINAPIS_LOCUS11080</name>
</gene>
<sequence length="121" mass="13892">MVPEGQIPRRDHRQDTLDAAPMLRTWSTKARAARIVLRPVLASHLPLRTKLCVYKAIVRTRLTYAAPAWFALTSETGRKSLRTQQSLTLRTLFGAPRYVRNQVISRDLRMESLDDFVIGFI</sequence>
<protein>
    <recommendedName>
        <fullName evidence="3">RNA-directed DNA polymerase from mobile element jockey</fullName>
    </recommendedName>
</protein>
<accession>A0A5E4QU30</accession>
<evidence type="ECO:0008006" key="3">
    <source>
        <dbReference type="Google" id="ProtNLM"/>
    </source>
</evidence>
<dbReference type="AlphaFoldDB" id="A0A5E4QU30"/>
<reference evidence="1 2" key="1">
    <citation type="submission" date="2017-07" db="EMBL/GenBank/DDBJ databases">
        <authorList>
            <person name="Talla V."/>
            <person name="Backstrom N."/>
        </authorList>
    </citation>
    <scope>NUCLEOTIDE SEQUENCE [LARGE SCALE GENOMIC DNA]</scope>
</reference>
<organism evidence="1 2">
    <name type="scientific">Leptidea sinapis</name>
    <dbReference type="NCBI Taxonomy" id="189913"/>
    <lineage>
        <taxon>Eukaryota</taxon>
        <taxon>Metazoa</taxon>
        <taxon>Ecdysozoa</taxon>
        <taxon>Arthropoda</taxon>
        <taxon>Hexapoda</taxon>
        <taxon>Insecta</taxon>
        <taxon>Pterygota</taxon>
        <taxon>Neoptera</taxon>
        <taxon>Endopterygota</taxon>
        <taxon>Lepidoptera</taxon>
        <taxon>Glossata</taxon>
        <taxon>Ditrysia</taxon>
        <taxon>Papilionoidea</taxon>
        <taxon>Pieridae</taxon>
        <taxon>Dismorphiinae</taxon>
        <taxon>Leptidea</taxon>
    </lineage>
</organism>
<dbReference type="Proteomes" id="UP000324832">
    <property type="component" value="Unassembled WGS sequence"/>
</dbReference>
<proteinExistence type="predicted"/>
<evidence type="ECO:0000313" key="2">
    <source>
        <dbReference type="Proteomes" id="UP000324832"/>
    </source>
</evidence>
<keyword evidence="2" id="KW-1185">Reference proteome</keyword>